<dbReference type="PROSITE" id="PS00159">
    <property type="entry name" value="ALDOLASE_KDPG_KHG_1"/>
    <property type="match status" value="1"/>
</dbReference>
<dbReference type="EC" id="4.1.2.14" evidence="5"/>
<dbReference type="Gene3D" id="3.20.20.70">
    <property type="entry name" value="Aldolase class I"/>
    <property type="match status" value="1"/>
</dbReference>
<evidence type="ECO:0000256" key="6">
    <source>
        <dbReference type="ARBA" id="ARBA00023239"/>
    </source>
</evidence>
<comment type="similarity">
    <text evidence="3">Belongs to the KHG/KDPG aldolase family.</text>
</comment>
<organism evidence="8 9">
    <name type="scientific">Coxiella burnetii (strain Dugway 5J108-111)</name>
    <dbReference type="NCBI Taxonomy" id="434922"/>
    <lineage>
        <taxon>Bacteria</taxon>
        <taxon>Pseudomonadati</taxon>
        <taxon>Pseudomonadota</taxon>
        <taxon>Gammaproteobacteria</taxon>
        <taxon>Legionellales</taxon>
        <taxon>Coxiellaceae</taxon>
        <taxon>Coxiella</taxon>
    </lineage>
</organism>
<dbReference type="NCBIfam" id="NF004325">
    <property type="entry name" value="PRK05718.1"/>
    <property type="match status" value="1"/>
</dbReference>
<dbReference type="InterPro" id="IPR000887">
    <property type="entry name" value="Aldlse_KDPG_KHG"/>
</dbReference>
<keyword evidence="6 8" id="KW-0456">Lyase</keyword>
<reference evidence="8 9" key="1">
    <citation type="journal article" date="2009" name="Infect. Immun.">
        <title>Comparative genomics reveal extensive transposon-mediated genomic plasticity and diversity among potential effector proteins within the genus Coxiella.</title>
        <authorList>
            <person name="Beare P.A."/>
            <person name="Unsworth N."/>
            <person name="Andoh M."/>
            <person name="Voth D.E."/>
            <person name="Omsland A."/>
            <person name="Gilk S.D."/>
            <person name="Williams K.P."/>
            <person name="Sobral B.W."/>
            <person name="Kupko J.J.III."/>
            <person name="Porcella S.F."/>
            <person name="Samuel J.E."/>
            <person name="Heinzen R.A."/>
        </authorList>
    </citation>
    <scope>NUCLEOTIDE SEQUENCE [LARGE SCALE GENOMIC DNA]</scope>
    <source>
        <strain evidence="8 9">Dugway 5J108-111</strain>
    </source>
</reference>
<dbReference type="Pfam" id="PF01081">
    <property type="entry name" value="Aldolase"/>
    <property type="match status" value="1"/>
</dbReference>
<proteinExistence type="inferred from homology"/>
<evidence type="ECO:0000256" key="4">
    <source>
        <dbReference type="ARBA" id="ARBA00011233"/>
    </source>
</evidence>
<dbReference type="InterPro" id="IPR013785">
    <property type="entry name" value="Aldolase_TIM"/>
</dbReference>
<dbReference type="AlphaFoldDB" id="A9KFX9"/>
<dbReference type="SUPFAM" id="SSF51569">
    <property type="entry name" value="Aldolase"/>
    <property type="match status" value="1"/>
</dbReference>
<dbReference type="RefSeq" id="WP_010958121.1">
    <property type="nucleotide sequence ID" value="NC_009727.1"/>
</dbReference>
<dbReference type="NCBIfam" id="TIGR01182">
    <property type="entry name" value="eda"/>
    <property type="match status" value="1"/>
</dbReference>
<comment type="pathway">
    <text evidence="2">Carbohydrate acid metabolism; 2-dehydro-3-deoxy-D-gluconate degradation; D-glyceraldehyde 3-phosphate and pyruvate from 2-dehydro-3-deoxy-D-gluconate: step 2/2.</text>
</comment>
<evidence type="ECO:0000256" key="3">
    <source>
        <dbReference type="ARBA" id="ARBA00006906"/>
    </source>
</evidence>
<evidence type="ECO:0000256" key="5">
    <source>
        <dbReference type="ARBA" id="ARBA00013063"/>
    </source>
</evidence>
<sequence length="235" mass="25748">MIGLGCFSILDVLRKPVRVTKVYRIREMDIHNILKKNPILPVIVLDKYEHALPLADALMEGGITTLEITLRTPVALEAIELLKSKMPECIVGAGTVVKPAQFFEIKQAGADFAVSPGISSELIERAEKENIPYLPAIATPSEILLAIQHKLSLLKFFPAGLNGGVAALRNFMSVFPAIRFCPTGGIDQGNMMDYFSLKNVICVGGSWLAPKNLVESHRWNAITELAQKAIKTLNN</sequence>
<keyword evidence="7" id="KW-0119">Carbohydrate metabolism</keyword>
<dbReference type="HOGENOM" id="CLU_077795_1_1_6"/>
<dbReference type="PANTHER" id="PTHR30246:SF1">
    <property type="entry name" value="2-DEHYDRO-3-DEOXY-6-PHOSPHOGALACTONATE ALDOLASE-RELATED"/>
    <property type="match status" value="1"/>
</dbReference>
<dbReference type="PANTHER" id="PTHR30246">
    <property type="entry name" value="2-KETO-3-DEOXY-6-PHOSPHOGLUCONATE ALDOLASE"/>
    <property type="match status" value="1"/>
</dbReference>
<accession>A9KFX9</accession>
<gene>
    <name evidence="8" type="primary">eda</name>
    <name evidence="8" type="ordered locus">CBUD_1366</name>
</gene>
<dbReference type="GO" id="GO:0008675">
    <property type="term" value="F:2-dehydro-3-deoxy-phosphogluconate aldolase activity"/>
    <property type="evidence" value="ECO:0007669"/>
    <property type="project" value="UniProtKB-EC"/>
</dbReference>
<evidence type="ECO:0000313" key="8">
    <source>
        <dbReference type="EMBL" id="ABS77699.2"/>
    </source>
</evidence>
<comment type="subunit">
    <text evidence="4">Homotrimer.</text>
</comment>
<dbReference type="CDD" id="cd00452">
    <property type="entry name" value="KDPG_aldolase"/>
    <property type="match status" value="1"/>
</dbReference>
<comment type="catalytic activity">
    <reaction evidence="1">
        <text>2-dehydro-3-deoxy-6-phospho-D-gluconate = D-glyceraldehyde 3-phosphate + pyruvate</text>
        <dbReference type="Rhea" id="RHEA:17089"/>
        <dbReference type="ChEBI" id="CHEBI:15361"/>
        <dbReference type="ChEBI" id="CHEBI:57569"/>
        <dbReference type="ChEBI" id="CHEBI:59776"/>
        <dbReference type="EC" id="4.1.2.14"/>
    </reaction>
</comment>
<protein>
    <recommendedName>
        <fullName evidence="5">2-dehydro-3-deoxy-phosphogluconate aldolase</fullName>
        <ecNumber evidence="5">4.1.2.14</ecNumber>
    </recommendedName>
</protein>
<name>A9KFX9_COXBN</name>
<evidence type="ECO:0000256" key="7">
    <source>
        <dbReference type="ARBA" id="ARBA00023277"/>
    </source>
</evidence>
<evidence type="ECO:0000313" key="9">
    <source>
        <dbReference type="Proteomes" id="UP000008555"/>
    </source>
</evidence>
<evidence type="ECO:0000256" key="1">
    <source>
        <dbReference type="ARBA" id="ARBA00000654"/>
    </source>
</evidence>
<dbReference type="Proteomes" id="UP000008555">
    <property type="component" value="Chromosome"/>
</dbReference>
<dbReference type="KEGG" id="cbd:CBUD_1366"/>
<evidence type="ECO:0000256" key="2">
    <source>
        <dbReference type="ARBA" id="ARBA00004736"/>
    </source>
</evidence>
<dbReference type="InterPro" id="IPR031337">
    <property type="entry name" value="KDPG/KHG_AS_1"/>
</dbReference>
<dbReference type="EMBL" id="CP000733">
    <property type="protein sequence ID" value="ABS77699.2"/>
    <property type="molecule type" value="Genomic_DNA"/>
</dbReference>